<dbReference type="EMBL" id="JAHWDP010000003">
    <property type="protein sequence ID" value="MBW2938038.1"/>
    <property type="molecule type" value="Genomic_DNA"/>
</dbReference>
<gene>
    <name evidence="1" type="ORF">KXJ69_07965</name>
</gene>
<protein>
    <submittedName>
        <fullName evidence="1">Uncharacterized protein</fullName>
    </submittedName>
</protein>
<name>A0A9X1FNR4_9FLAO</name>
<dbReference type="Proteomes" id="UP001138686">
    <property type="component" value="Unassembled WGS sequence"/>
</dbReference>
<sequence length="142" mass="16829">MKALQTEIYHHDSDVDVTHKINSIELDNWINHLNYIKKELKNLIALCGVDLSNKLNDESVVQKFKKKDAENDILLNTLHNYMNLRKSIIECEDTQCDMAYINEHESYRRGYLYHLEKYRKVKDEFFIKIQGQFSLLSKTSTS</sequence>
<evidence type="ECO:0000313" key="2">
    <source>
        <dbReference type="Proteomes" id="UP001138686"/>
    </source>
</evidence>
<dbReference type="RefSeq" id="WP_219052478.1">
    <property type="nucleotide sequence ID" value="NZ_JAHWDP010000003.1"/>
</dbReference>
<keyword evidence="2" id="KW-1185">Reference proteome</keyword>
<comment type="caution">
    <text evidence="1">The sequence shown here is derived from an EMBL/GenBank/DDBJ whole genome shotgun (WGS) entry which is preliminary data.</text>
</comment>
<proteinExistence type="predicted"/>
<accession>A0A9X1FNR4</accession>
<evidence type="ECO:0000313" key="1">
    <source>
        <dbReference type="EMBL" id="MBW2938038.1"/>
    </source>
</evidence>
<organism evidence="1 2">
    <name type="scientific">Halomarinibacterium sedimenti</name>
    <dbReference type="NCBI Taxonomy" id="2857106"/>
    <lineage>
        <taxon>Bacteria</taxon>
        <taxon>Pseudomonadati</taxon>
        <taxon>Bacteroidota</taxon>
        <taxon>Flavobacteriia</taxon>
        <taxon>Flavobacteriales</taxon>
        <taxon>Flavobacteriaceae</taxon>
        <taxon>Halomarinibacterium</taxon>
    </lineage>
</organism>
<dbReference type="AlphaFoldDB" id="A0A9X1FNR4"/>
<reference evidence="1" key="1">
    <citation type="submission" date="2021-07" db="EMBL/GenBank/DDBJ databases">
        <title>Aureisphaera sp. CAU 1614 isolated from sea sediment.</title>
        <authorList>
            <person name="Kim W."/>
        </authorList>
    </citation>
    <scope>NUCLEOTIDE SEQUENCE</scope>
    <source>
        <strain evidence="1">CAU 1614</strain>
    </source>
</reference>